<gene>
    <name evidence="1" type="ORF">FTO68_11040</name>
</gene>
<accession>A0ABD4TPD4</accession>
<keyword evidence="2" id="KW-1185">Reference proteome</keyword>
<protein>
    <submittedName>
        <fullName evidence="1">Zinc ribbon domain-containing protein</fullName>
    </submittedName>
</protein>
<proteinExistence type="predicted"/>
<organism evidence="1 2">
    <name type="scientific">Methanocalculus taiwanensis</name>
    <dbReference type="NCBI Taxonomy" id="106207"/>
    <lineage>
        <taxon>Archaea</taxon>
        <taxon>Methanobacteriati</taxon>
        <taxon>Methanobacteriota</taxon>
        <taxon>Stenosarchaea group</taxon>
        <taxon>Methanomicrobia</taxon>
        <taxon>Methanomicrobiales</taxon>
        <taxon>Methanocalculaceae</taxon>
        <taxon>Methanocalculus</taxon>
    </lineage>
</organism>
<name>A0ABD4TPD4_9EURY</name>
<dbReference type="RefSeq" id="WP_255333480.1">
    <property type="nucleotide sequence ID" value="NZ_VOTZ01000034.1"/>
</dbReference>
<dbReference type="AlphaFoldDB" id="A0ABD4TPD4"/>
<reference evidence="1 2" key="1">
    <citation type="submission" date="2019-08" db="EMBL/GenBank/DDBJ databases">
        <authorList>
            <person name="Chen S.-C."/>
            <person name="Lai M.-C."/>
            <person name="You Y.-T."/>
        </authorList>
    </citation>
    <scope>NUCLEOTIDE SEQUENCE [LARGE SCALE GENOMIC DNA]</scope>
    <source>
        <strain evidence="1 2">P2F9704a</strain>
    </source>
</reference>
<sequence>MPGRGDLNCAKKLVADAERILQAGRGCCRWPLKTREQLWGEILAQYQRFQDHECGTLPRDIDQHIRSKFEVALLTLAVSFRANGESCPDIETSRNGEIFNDDEIALFEIIDRYQVLPGKEDLKKMLLARSGGDSDFVKDLIHVHYTYIDGLVTGMLSGESNRVNPLIIQYMKKEWKRFDSTLSNAVIDAIKANGMHWFFTFASKGGGRAEQVVYQISGGHVNIGSGVQIVDSLLSRTGISNEQESGGLFPRVGKEADSQGGVSVTDSLVSRSSIGGAGEHCFCPECGGKNGSDAKFCIQCGGRLR</sequence>
<dbReference type="EMBL" id="VOTZ01000034">
    <property type="protein sequence ID" value="MCQ1539512.1"/>
    <property type="molecule type" value="Genomic_DNA"/>
</dbReference>
<evidence type="ECO:0000313" key="2">
    <source>
        <dbReference type="Proteomes" id="UP001524383"/>
    </source>
</evidence>
<evidence type="ECO:0000313" key="1">
    <source>
        <dbReference type="EMBL" id="MCQ1539512.1"/>
    </source>
</evidence>
<comment type="caution">
    <text evidence="1">The sequence shown here is derived from an EMBL/GenBank/DDBJ whole genome shotgun (WGS) entry which is preliminary data.</text>
</comment>
<dbReference type="Proteomes" id="UP001524383">
    <property type="component" value="Unassembled WGS sequence"/>
</dbReference>